<gene>
    <name evidence="4 6" type="primary">mtnC</name>
    <name evidence="6" type="ORF">QEZ41_03310</name>
</gene>
<evidence type="ECO:0000256" key="2">
    <source>
        <dbReference type="ARBA" id="ARBA00022801"/>
    </source>
</evidence>
<dbReference type="Proteomes" id="UP001241056">
    <property type="component" value="Unassembled WGS sequence"/>
</dbReference>
<dbReference type="CDD" id="cd01629">
    <property type="entry name" value="HAD_EP"/>
    <property type="match status" value="1"/>
</dbReference>
<comment type="pathway">
    <text evidence="4">Amino-acid biosynthesis; L-methionine biosynthesis via salvage pathway; L-methionine from S-methyl-5-thio-alpha-D-ribose 1-phosphate: step 4/6.</text>
</comment>
<dbReference type="SFLD" id="SFLDG01133">
    <property type="entry name" value="C1.5.4:_Enolase-phosphatase_Li"/>
    <property type="match status" value="1"/>
</dbReference>
<dbReference type="Pfam" id="PF00702">
    <property type="entry name" value="Hydrolase"/>
    <property type="match status" value="1"/>
</dbReference>
<keyword evidence="4" id="KW-0460">Magnesium</keyword>
<dbReference type="SFLD" id="SFLDS00003">
    <property type="entry name" value="Haloacid_Dehalogenase"/>
    <property type="match status" value="1"/>
</dbReference>
<evidence type="ECO:0000313" key="7">
    <source>
        <dbReference type="Proteomes" id="UP001241056"/>
    </source>
</evidence>
<dbReference type="RefSeq" id="WP_289409967.1">
    <property type="nucleotide sequence ID" value="NZ_JAUCDY010000003.1"/>
</dbReference>
<dbReference type="PANTHER" id="PTHR20371">
    <property type="entry name" value="ENOLASE-PHOSPHATASE E1"/>
    <property type="match status" value="1"/>
</dbReference>
<dbReference type="NCBIfam" id="TIGR01549">
    <property type="entry name" value="HAD-SF-IA-v1"/>
    <property type="match status" value="1"/>
</dbReference>
<keyword evidence="7" id="KW-1185">Reference proteome</keyword>
<dbReference type="EC" id="3.1.3.77" evidence="4"/>
<dbReference type="PANTHER" id="PTHR20371:SF1">
    <property type="entry name" value="ENOLASE-PHOSPHATASE E1"/>
    <property type="match status" value="1"/>
</dbReference>
<dbReference type="Gene3D" id="1.10.720.60">
    <property type="match status" value="1"/>
</dbReference>
<evidence type="ECO:0000256" key="5">
    <source>
        <dbReference type="SAM" id="Coils"/>
    </source>
</evidence>
<proteinExistence type="inferred from homology"/>
<comment type="function">
    <text evidence="4">Bifunctional enzyme that catalyzes the enolization of 2,3-diketo-5-methylthiopentyl-1-phosphate (DK-MTP-1-P) into the intermediate 2-hydroxy-3-keto-5-methylthiopentenyl-1-phosphate (HK-MTPenyl-1-P), which is then dephosphorylated to form the acireductone 1,2-dihydroxy-3-keto-5-methylthiopentene (DHK-MTPene).</text>
</comment>
<dbReference type="EMBL" id="JAUCDY010000003">
    <property type="protein sequence ID" value="MDM7857310.1"/>
    <property type="molecule type" value="Genomic_DNA"/>
</dbReference>
<keyword evidence="2 4" id="KW-0378">Hydrolase</keyword>
<organism evidence="6 7">
    <name type="scientific">Thiopseudomonas acetoxidans</name>
    <dbReference type="NCBI Taxonomy" id="3041622"/>
    <lineage>
        <taxon>Bacteria</taxon>
        <taxon>Pseudomonadati</taxon>
        <taxon>Pseudomonadota</taxon>
        <taxon>Gammaproteobacteria</taxon>
        <taxon>Pseudomonadales</taxon>
        <taxon>Pseudomonadaceae</taxon>
        <taxon>Thiopseudomonas</taxon>
    </lineage>
</organism>
<evidence type="ECO:0000256" key="4">
    <source>
        <dbReference type="HAMAP-Rule" id="MF_01681"/>
    </source>
</evidence>
<reference evidence="6 7" key="1">
    <citation type="submission" date="2023-06" db="EMBL/GenBank/DDBJ databases">
        <title>Thiopseudomonas sp. CY1220 draft genome sequence.</title>
        <authorList>
            <person name="Zhao G."/>
            <person name="An M."/>
        </authorList>
    </citation>
    <scope>NUCLEOTIDE SEQUENCE [LARGE SCALE GENOMIC DNA]</scope>
    <source>
        <strain evidence="6 7">CY1220</strain>
    </source>
</reference>
<evidence type="ECO:0000256" key="1">
    <source>
        <dbReference type="ARBA" id="ARBA00022605"/>
    </source>
</evidence>
<dbReference type="GO" id="GO:0043874">
    <property type="term" value="F:acireductone synthase activity"/>
    <property type="evidence" value="ECO:0007669"/>
    <property type="project" value="UniProtKB-EC"/>
</dbReference>
<dbReference type="SFLD" id="SFLDF00044">
    <property type="entry name" value="enolase-phosphatase"/>
    <property type="match status" value="1"/>
</dbReference>
<comment type="pathway">
    <text evidence="4">Amino-acid biosynthesis; L-methionine biosynthesis via salvage pathway; L-methionine from S-methyl-5-thio-alpha-D-ribose 1-phosphate: step 3/6.</text>
</comment>
<comment type="catalytic activity">
    <reaction evidence="4">
        <text>5-methylsulfanyl-2,3-dioxopentyl phosphate + H2O = 1,2-dihydroxy-5-(methylsulfanyl)pent-1-en-3-one + phosphate</text>
        <dbReference type="Rhea" id="RHEA:21700"/>
        <dbReference type="ChEBI" id="CHEBI:15377"/>
        <dbReference type="ChEBI" id="CHEBI:43474"/>
        <dbReference type="ChEBI" id="CHEBI:49252"/>
        <dbReference type="ChEBI" id="CHEBI:58828"/>
        <dbReference type="EC" id="3.1.3.77"/>
    </reaction>
</comment>
<comment type="cofactor">
    <cofactor evidence="4">
        <name>Mg(2+)</name>
        <dbReference type="ChEBI" id="CHEBI:18420"/>
    </cofactor>
    <text evidence="4">Binds 1 Mg(2+) ion per subunit.</text>
</comment>
<dbReference type="SFLD" id="SFLDG01129">
    <property type="entry name" value="C1.5:_HAD__Beta-PGM__Phosphata"/>
    <property type="match status" value="1"/>
</dbReference>
<dbReference type="HAMAP" id="MF_01681">
    <property type="entry name" value="Salvage_MtnC"/>
    <property type="match status" value="1"/>
</dbReference>
<dbReference type="InterPro" id="IPR006439">
    <property type="entry name" value="HAD-SF_hydro_IA"/>
</dbReference>
<comment type="similarity">
    <text evidence="4">Belongs to the HAD-like hydrolase superfamily. MasA/MtnC family.</text>
</comment>
<protein>
    <recommendedName>
        <fullName evidence="4">Enolase-phosphatase E1</fullName>
        <ecNumber evidence="4">3.1.3.77</ecNumber>
    </recommendedName>
    <alternativeName>
        <fullName evidence="4">2,3-diketo-5-methylthio-1-phosphopentane phosphatase</fullName>
    </alternativeName>
</protein>
<keyword evidence="4" id="KW-0479">Metal-binding</keyword>
<dbReference type="InterPro" id="IPR036412">
    <property type="entry name" value="HAD-like_sf"/>
</dbReference>
<feature type="coiled-coil region" evidence="5">
    <location>
        <begin position="33"/>
        <end position="60"/>
    </location>
</feature>
<keyword evidence="5" id="KW-0175">Coiled coil</keyword>
<dbReference type="PRINTS" id="PR00413">
    <property type="entry name" value="HADHALOGNASE"/>
</dbReference>
<evidence type="ECO:0000256" key="3">
    <source>
        <dbReference type="ARBA" id="ARBA00023167"/>
    </source>
</evidence>
<evidence type="ECO:0000313" key="6">
    <source>
        <dbReference type="EMBL" id="MDM7857310.1"/>
    </source>
</evidence>
<accession>A0ABT7SMB6</accession>
<dbReference type="NCBIfam" id="TIGR01691">
    <property type="entry name" value="enolase-ppase"/>
    <property type="match status" value="1"/>
</dbReference>
<dbReference type="InterPro" id="IPR023214">
    <property type="entry name" value="HAD_sf"/>
</dbReference>
<keyword evidence="1 4" id="KW-0028">Amino-acid biosynthesis</keyword>
<dbReference type="InterPro" id="IPR023943">
    <property type="entry name" value="Enolase-ppase_E1"/>
</dbReference>
<name>A0ABT7SMB6_9GAMM</name>
<comment type="caution">
    <text evidence="6">The sequence shown here is derived from an EMBL/GenBank/DDBJ whole genome shotgun (WGS) entry which is preliminary data.</text>
</comment>
<comment type="subunit">
    <text evidence="4">Monomer.</text>
</comment>
<dbReference type="SUPFAM" id="SSF56784">
    <property type="entry name" value="HAD-like"/>
    <property type="match status" value="1"/>
</dbReference>
<dbReference type="Gene3D" id="3.40.50.1000">
    <property type="entry name" value="HAD superfamily/HAD-like"/>
    <property type="match status" value="1"/>
</dbReference>
<sequence length="222" mass="24482">MAVQAILTDIEGTTSSIGFVYDVLFPYARERMKDYVQQHAAELNEQLEAVRLEAQEPEAEPARVAEILVQWMAEDRKATVLKDVQGKIWREGYLSGALQGHVYADAVNALQQWHAMGLQLYVYSSGSIEAQKLIFGYSVAGDLTPLFTGYFDTTSGAKRERESYQRIAEAIDKPVDSILFLSDVVQELDAARAAGMQTCGLAREGGVLGDHQTVASFAEVKI</sequence>
<keyword evidence="3 4" id="KW-0486">Methionine biosynthesis</keyword>